<dbReference type="STRING" id="1867956.BJF95_07910"/>
<evidence type="ECO:0000313" key="2">
    <source>
        <dbReference type="Proteomes" id="UP000186894"/>
    </source>
</evidence>
<dbReference type="Proteomes" id="UP000186894">
    <property type="component" value="Unassembled WGS sequence"/>
</dbReference>
<name>A0A1Q8ZQT3_9HYPH</name>
<reference evidence="1 2" key="1">
    <citation type="submission" date="2016-09" db="EMBL/GenBank/DDBJ databases">
        <title>Rhizobium oryziradicis sp. nov., isolated from the root of rice.</title>
        <authorList>
            <person name="Zhao J."/>
            <person name="Zhang X."/>
        </authorList>
    </citation>
    <scope>NUCLEOTIDE SEQUENCE [LARGE SCALE GENOMIC DNA]</scope>
    <source>
        <strain evidence="1 2">N19</strain>
    </source>
</reference>
<dbReference type="RefSeq" id="WP_075639955.1">
    <property type="nucleotide sequence ID" value="NZ_MKIM01000027.1"/>
</dbReference>
<sequence>MKITDRFLAALGAWQRGWKEDPARRLAITKELEEAVAADDLPAKASTASGLCYRKRFLVPTNPQNGGDLAPLFLTGRIEEGVASWTSDPRFAQDFKDPLREGTFSAIFARAPRPDEVVVNIQALWDEPDFRGLVENYAARSGENADALLHFKSRQSEVILRVALEYDDLVGLCGKSSPFEILCELEGLTTDEQRDHFWKRLIDENIFPEEPKWLQREAVQRVLDRTKKRFLDEWGHLISK</sequence>
<keyword evidence="2" id="KW-1185">Reference proteome</keyword>
<dbReference type="AlphaFoldDB" id="A0A1Q8ZQT3"/>
<gene>
    <name evidence="1" type="ORF">BJF95_07910</name>
</gene>
<proteinExistence type="predicted"/>
<organism evidence="1 2">
    <name type="scientific">Rhizobium oryziradicis</name>
    <dbReference type="NCBI Taxonomy" id="1867956"/>
    <lineage>
        <taxon>Bacteria</taxon>
        <taxon>Pseudomonadati</taxon>
        <taxon>Pseudomonadota</taxon>
        <taxon>Alphaproteobacteria</taxon>
        <taxon>Hyphomicrobiales</taxon>
        <taxon>Rhizobiaceae</taxon>
        <taxon>Rhizobium/Agrobacterium group</taxon>
        <taxon>Rhizobium</taxon>
    </lineage>
</organism>
<dbReference type="EMBL" id="MKIM01000027">
    <property type="protein sequence ID" value="OLP44444.1"/>
    <property type="molecule type" value="Genomic_DNA"/>
</dbReference>
<comment type="caution">
    <text evidence="1">The sequence shown here is derived from an EMBL/GenBank/DDBJ whole genome shotgun (WGS) entry which is preliminary data.</text>
</comment>
<protein>
    <submittedName>
        <fullName evidence="1">Uncharacterized protein</fullName>
    </submittedName>
</protein>
<dbReference type="OrthoDB" id="9800654at2"/>
<evidence type="ECO:0000313" key="1">
    <source>
        <dbReference type="EMBL" id="OLP44444.1"/>
    </source>
</evidence>
<accession>A0A1Q8ZQT3</accession>